<dbReference type="GO" id="GO:0008380">
    <property type="term" value="P:RNA splicing"/>
    <property type="evidence" value="ECO:0007669"/>
    <property type="project" value="UniProtKB-KW"/>
</dbReference>
<dbReference type="InterPro" id="IPR019532">
    <property type="entry name" value="Nucl_RNA-splicing_assoc_SR-25"/>
</dbReference>
<feature type="compositionally biased region" description="Polar residues" evidence="8">
    <location>
        <begin position="120"/>
        <end position="132"/>
    </location>
</feature>
<comment type="similarity">
    <text evidence="3">Belongs to the ARL6IP4 family.</text>
</comment>
<feature type="compositionally biased region" description="Basic and acidic residues" evidence="8">
    <location>
        <begin position="138"/>
        <end position="153"/>
    </location>
</feature>
<dbReference type="GO" id="GO:0006397">
    <property type="term" value="P:mRNA processing"/>
    <property type="evidence" value="ECO:0007669"/>
    <property type="project" value="UniProtKB-KW"/>
</dbReference>
<dbReference type="EMBL" id="MCGO01000083">
    <property type="protein sequence ID" value="ORY30316.1"/>
    <property type="molecule type" value="Genomic_DNA"/>
</dbReference>
<protein>
    <recommendedName>
        <fullName evidence="4">ADP-ribosylation factor-like protein 6-interacting protein 4</fullName>
    </recommendedName>
</protein>
<evidence type="ECO:0000256" key="7">
    <source>
        <dbReference type="ARBA" id="ARBA00023242"/>
    </source>
</evidence>
<keyword evidence="6" id="KW-0508">mRNA splicing</keyword>
<dbReference type="AlphaFoldDB" id="A0A1Y2CLF3"/>
<dbReference type="GO" id="GO:0005730">
    <property type="term" value="C:nucleolus"/>
    <property type="evidence" value="ECO:0007669"/>
    <property type="project" value="UniProtKB-SubCell"/>
</dbReference>
<feature type="compositionally biased region" description="Basic residues" evidence="8">
    <location>
        <begin position="24"/>
        <end position="37"/>
    </location>
</feature>
<dbReference type="EMBL" id="MCGO01000013">
    <property type="protein sequence ID" value="ORY47849.1"/>
    <property type="molecule type" value="Genomic_DNA"/>
</dbReference>
<comment type="subcellular location">
    <subcellularLocation>
        <location evidence="1">Nucleus speckle</location>
    </subcellularLocation>
    <subcellularLocation>
        <location evidence="2">Nucleus</location>
        <location evidence="2">Nucleolus</location>
    </subcellularLocation>
</comment>
<evidence type="ECO:0000256" key="8">
    <source>
        <dbReference type="SAM" id="MobiDB-lite"/>
    </source>
</evidence>
<evidence type="ECO:0000256" key="4">
    <source>
        <dbReference type="ARBA" id="ARBA00017993"/>
    </source>
</evidence>
<evidence type="ECO:0000256" key="6">
    <source>
        <dbReference type="ARBA" id="ARBA00023187"/>
    </source>
</evidence>
<evidence type="ECO:0000256" key="5">
    <source>
        <dbReference type="ARBA" id="ARBA00022664"/>
    </source>
</evidence>
<evidence type="ECO:0000313" key="11">
    <source>
        <dbReference type="Proteomes" id="UP000193642"/>
    </source>
</evidence>
<feature type="region of interest" description="Disordered" evidence="8">
    <location>
        <begin position="1"/>
        <end position="153"/>
    </location>
</feature>
<evidence type="ECO:0000256" key="3">
    <source>
        <dbReference type="ARBA" id="ARBA00006852"/>
    </source>
</evidence>
<accession>A0A1Y2CLF3</accession>
<reference evidence="10 11" key="1">
    <citation type="submission" date="2016-07" db="EMBL/GenBank/DDBJ databases">
        <title>Pervasive Adenine N6-methylation of Active Genes in Fungi.</title>
        <authorList>
            <consortium name="DOE Joint Genome Institute"/>
            <person name="Mondo S.J."/>
            <person name="Dannebaum R.O."/>
            <person name="Kuo R.C."/>
            <person name="Labutti K."/>
            <person name="Haridas S."/>
            <person name="Kuo A."/>
            <person name="Salamov A."/>
            <person name="Ahrendt S.R."/>
            <person name="Lipzen A."/>
            <person name="Sullivan W."/>
            <person name="Andreopoulos W.B."/>
            <person name="Clum A."/>
            <person name="Lindquist E."/>
            <person name="Daum C."/>
            <person name="Ramamoorthy G.K."/>
            <person name="Gryganskyi A."/>
            <person name="Culley D."/>
            <person name="Magnuson J.K."/>
            <person name="James T.Y."/>
            <person name="O'Malley M.A."/>
            <person name="Stajich J.E."/>
            <person name="Spatafora J.W."/>
            <person name="Visel A."/>
            <person name="Grigoriev I.V."/>
        </authorList>
    </citation>
    <scope>NUCLEOTIDE SEQUENCE [LARGE SCALE GENOMIC DNA]</scope>
    <source>
        <strain evidence="10 11">JEL800</strain>
    </source>
</reference>
<organism evidence="10 11">
    <name type="scientific">Rhizoclosmatium globosum</name>
    <dbReference type="NCBI Taxonomy" id="329046"/>
    <lineage>
        <taxon>Eukaryota</taxon>
        <taxon>Fungi</taxon>
        <taxon>Fungi incertae sedis</taxon>
        <taxon>Chytridiomycota</taxon>
        <taxon>Chytridiomycota incertae sedis</taxon>
        <taxon>Chytridiomycetes</taxon>
        <taxon>Chytridiales</taxon>
        <taxon>Chytriomycetaceae</taxon>
        <taxon>Rhizoclosmatium</taxon>
    </lineage>
</organism>
<keyword evidence="7" id="KW-0539">Nucleus</keyword>
<name>A0A1Y2CLF3_9FUNG</name>
<dbReference type="Proteomes" id="UP000193642">
    <property type="component" value="Unassembled WGS sequence"/>
</dbReference>
<evidence type="ECO:0000313" key="10">
    <source>
        <dbReference type="EMBL" id="ORY47849.1"/>
    </source>
</evidence>
<dbReference type="OrthoDB" id="48562at2759"/>
<sequence length="205" mass="22869">MGKSKKRDRDSSSSSDSDSSTSSSKHHSHKSKKKHKKDAREKTSKGKKDKKEKHAKKHKKSHSEERDKATVASKSHLAQWMAEGMEAEFGGSATAKPATSQQPPIPPTTSDHKHHLPPSRSIQPPTASNTRTPMVPQRPEEFEREQQQVRRIIDPIDGRSRLVKGTGEIIEEIVSRERHHEINKQATKGDGAVYSKVLHSLAKDG</sequence>
<feature type="compositionally biased region" description="Low complexity" evidence="8">
    <location>
        <begin position="12"/>
        <end position="23"/>
    </location>
</feature>
<gene>
    <name evidence="10" type="ORF">BCR33DRAFT_714903</name>
    <name evidence="9" type="ORF">BCR33DRAFT_724356</name>
</gene>
<proteinExistence type="inferred from homology"/>
<evidence type="ECO:0000256" key="2">
    <source>
        <dbReference type="ARBA" id="ARBA00004604"/>
    </source>
</evidence>
<keyword evidence="5" id="KW-0507">mRNA processing</keyword>
<evidence type="ECO:0000256" key="1">
    <source>
        <dbReference type="ARBA" id="ARBA00004324"/>
    </source>
</evidence>
<keyword evidence="11" id="KW-1185">Reference proteome</keyword>
<comment type="caution">
    <text evidence="10">The sequence shown here is derived from an EMBL/GenBank/DDBJ whole genome shotgun (WGS) entry which is preliminary data.</text>
</comment>
<dbReference type="Pfam" id="PF10500">
    <property type="entry name" value="SR-25"/>
    <property type="match status" value="1"/>
</dbReference>
<dbReference type="GO" id="GO:0016607">
    <property type="term" value="C:nuclear speck"/>
    <property type="evidence" value="ECO:0007669"/>
    <property type="project" value="UniProtKB-SubCell"/>
</dbReference>
<evidence type="ECO:0000313" key="9">
    <source>
        <dbReference type="EMBL" id="ORY30316.1"/>
    </source>
</evidence>
<feature type="compositionally biased region" description="Basic residues" evidence="8">
    <location>
        <begin position="47"/>
        <end position="61"/>
    </location>
</feature>